<accession>A0A1G2FYB6</accession>
<dbReference type="Pfam" id="PF18911">
    <property type="entry name" value="PKD_4"/>
    <property type="match status" value="1"/>
</dbReference>
<dbReference type="InterPro" id="IPR000601">
    <property type="entry name" value="PKD_dom"/>
</dbReference>
<feature type="domain" description="PKD/Chitinase" evidence="1">
    <location>
        <begin position="813"/>
        <end position="902"/>
    </location>
</feature>
<dbReference type="SMART" id="SM00089">
    <property type="entry name" value="PKD"/>
    <property type="match status" value="1"/>
</dbReference>
<dbReference type="InterPro" id="IPR013783">
    <property type="entry name" value="Ig-like_fold"/>
</dbReference>
<evidence type="ECO:0000313" key="3">
    <source>
        <dbReference type="Proteomes" id="UP000177480"/>
    </source>
</evidence>
<evidence type="ECO:0000259" key="1">
    <source>
        <dbReference type="SMART" id="SM00089"/>
    </source>
</evidence>
<proteinExistence type="predicted"/>
<dbReference type="Gene3D" id="2.60.40.10">
    <property type="entry name" value="Immunoglobulins"/>
    <property type="match status" value="2"/>
</dbReference>
<dbReference type="SUPFAM" id="SSF49299">
    <property type="entry name" value="PKD domain"/>
    <property type="match status" value="1"/>
</dbReference>
<sequence length="1040" mass="107526">MRISGFAKALAAPILLVFVIFFGFFLNVDIAFAGGGGGSGGGSTGSGSVAPPIGVLSNIVGRFFNDANGNGTREDSEELIYSGGSGCPYTGAKMLVPGLSVNIFGTSYAPDVCWSLTDADDAPAYQTPHIFFIVGDITVTAQLPSGWRCSPQSSVCPTQTLHRNSGDYANVAAPIGIQQDQDIILAFSMDPPDLASSAQNKTFRADVSGTAAGTINYTFWWNCSDPTTSVGVASAGSVCGNPNDPANGYKADGQSVTSLSTSHTYDPGTYTAKVIVERGGLSTESRITFIVVPTAPAQGYIIGRVFNDKDGSVSPDAEEAYIQDDGVSCAGNGSAPIETLANVKIEWVSGPTNFGSVSPRDCNTQGPYYATSPLDAGTYVIKVTPPSGWVGTTGTLRVDVQPGRLGVVQGTVTDHPWFGIRQNGWISGLIFVDANGSGDLDMGEQTIISEAGCIGYADQLVLPGAVVSGTGPGALTTGNFSVEAVGCLTSTEMPYYTSGSIPPGTYTVSLAAPSGWVSTTPEKNVTVYPGEDQWVDTNNNWVWFGVRPAGIPQGDHQGAQGIDVDPLSCKVEGWAGDPDYPSGDINIRVKKDGVVIAGPVLANQLNGVTADGWWVGKGCAAAAGDSVSCFFGKTSPISIYSAMSDGLTHLILVEAEDVDSAGVSTGVWVPLGVFENDPPVFVKKTDHALQCRPPGKVQIERVGASVATKANVDRLIGEPCAGGDESVCLDNPSLFSGVDPSGHGAHVSNLSGYTETVATCTYAIGDTAGCNVSTFSPISCDDVTGDCNQSITVTEGEVTKVVFMYTPENAAPNADAGPDQNVSVGALVNLDGSASSDPDNDPLTYSWSFNSKPGGSTATISNPNSVSPTFIADKVGTYNVSLTVSDGTLSDSDDMRVDASVVVPAGFSLLCSDVDPEPDPPCTVTVFASSFFYSFSTLAEIKVIPSGGYSGSVQLSIVDVSPSAPIGFLDVYTPDDIIGSSEYGGGTFFKARVKTSEADPLASKTFTVTMRGVDTGNSVIMDDIVLTLIIRASDPGGGEQ</sequence>
<protein>
    <recommendedName>
        <fullName evidence="1">PKD/Chitinase domain-containing protein</fullName>
    </recommendedName>
</protein>
<gene>
    <name evidence="2" type="ORF">A2719_01680</name>
</gene>
<organism evidence="2 3">
    <name type="scientific">Candidatus Ryanbacteria bacterium RIFCSPHIGHO2_01_FULL_45_22</name>
    <dbReference type="NCBI Taxonomy" id="1802114"/>
    <lineage>
        <taxon>Bacteria</taxon>
        <taxon>Candidatus Ryaniibacteriota</taxon>
    </lineage>
</organism>
<dbReference type="Proteomes" id="UP000177480">
    <property type="component" value="Unassembled WGS sequence"/>
</dbReference>
<name>A0A1G2FYB6_9BACT</name>
<dbReference type="InterPro" id="IPR035986">
    <property type="entry name" value="PKD_dom_sf"/>
</dbReference>
<reference evidence="2 3" key="1">
    <citation type="journal article" date="2016" name="Nat. Commun.">
        <title>Thousands of microbial genomes shed light on interconnected biogeochemical processes in an aquifer system.</title>
        <authorList>
            <person name="Anantharaman K."/>
            <person name="Brown C.T."/>
            <person name="Hug L.A."/>
            <person name="Sharon I."/>
            <person name="Castelle C.J."/>
            <person name="Probst A.J."/>
            <person name="Thomas B.C."/>
            <person name="Singh A."/>
            <person name="Wilkins M.J."/>
            <person name="Karaoz U."/>
            <person name="Brodie E.L."/>
            <person name="Williams K.H."/>
            <person name="Hubbard S.S."/>
            <person name="Banfield J.F."/>
        </authorList>
    </citation>
    <scope>NUCLEOTIDE SEQUENCE [LARGE SCALE GENOMIC DNA]</scope>
</reference>
<evidence type="ECO:0000313" key="2">
    <source>
        <dbReference type="EMBL" id="OGZ43055.1"/>
    </source>
</evidence>
<dbReference type="AlphaFoldDB" id="A0A1G2FYB6"/>
<dbReference type="InterPro" id="IPR022409">
    <property type="entry name" value="PKD/Chitinase_dom"/>
</dbReference>
<dbReference type="STRING" id="1802114.A2719_01680"/>
<dbReference type="CDD" id="cd00146">
    <property type="entry name" value="PKD"/>
    <property type="match status" value="1"/>
</dbReference>
<comment type="caution">
    <text evidence="2">The sequence shown here is derived from an EMBL/GenBank/DDBJ whole genome shotgun (WGS) entry which is preliminary data.</text>
</comment>
<dbReference type="EMBL" id="MHNK01000020">
    <property type="protein sequence ID" value="OGZ43055.1"/>
    <property type="molecule type" value="Genomic_DNA"/>
</dbReference>